<evidence type="ECO:0000313" key="3">
    <source>
        <dbReference type="Proteomes" id="UP000444980"/>
    </source>
</evidence>
<dbReference type="InterPro" id="IPR012347">
    <property type="entry name" value="Ferritin-like"/>
</dbReference>
<keyword evidence="3" id="KW-1185">Reference proteome</keyword>
<dbReference type="PANTHER" id="PTHR36933">
    <property type="entry name" value="SLL0788 PROTEIN"/>
    <property type="match status" value="1"/>
</dbReference>
<dbReference type="Pfam" id="PF03713">
    <property type="entry name" value="DUF305"/>
    <property type="match status" value="1"/>
</dbReference>
<organism evidence="2 3">
    <name type="scientific">Gordonia crocea</name>
    <dbReference type="NCBI Taxonomy" id="589162"/>
    <lineage>
        <taxon>Bacteria</taxon>
        <taxon>Bacillati</taxon>
        <taxon>Actinomycetota</taxon>
        <taxon>Actinomycetes</taxon>
        <taxon>Mycobacteriales</taxon>
        <taxon>Gordoniaceae</taxon>
        <taxon>Gordonia</taxon>
    </lineage>
</organism>
<dbReference type="InterPro" id="IPR005183">
    <property type="entry name" value="DUF305_CopM-like"/>
</dbReference>
<name>A0A7I9V1Y4_9ACTN</name>
<dbReference type="AlphaFoldDB" id="A0A7I9V1Y4"/>
<feature type="domain" description="DUF305" evidence="1">
    <location>
        <begin position="43"/>
        <end position="200"/>
    </location>
</feature>
<proteinExistence type="predicted"/>
<comment type="caution">
    <text evidence="2">The sequence shown here is derived from an EMBL/GenBank/DDBJ whole genome shotgun (WGS) entry which is preliminary data.</text>
</comment>
<dbReference type="Gene3D" id="1.20.1260.10">
    <property type="match status" value="1"/>
</dbReference>
<sequence length="206" mass="21981">MTRLVVGGVTLAAIAAAFLAGALAGPAFDRRTPAPVLLNTVEEGFLQDMSAHHQQAVSMAQLVDRPGVEDSIRTLARDIRIGQGGELGTMTGWLQMADRPLQNPQPMAWMTRYNASPADHHDHAHGAMPGMATDDEVAQLGSLPPAQAGIRFLRLMQRHHFGGIAMAQDFVGRVPDGLVARLAQSMISTQSKETGLIGTMLTQRGA</sequence>
<dbReference type="Proteomes" id="UP000444980">
    <property type="component" value="Unassembled WGS sequence"/>
</dbReference>
<accession>A0A7I9V1Y4</accession>
<dbReference type="PANTHER" id="PTHR36933:SF1">
    <property type="entry name" value="SLL0788 PROTEIN"/>
    <property type="match status" value="1"/>
</dbReference>
<evidence type="ECO:0000313" key="2">
    <source>
        <dbReference type="EMBL" id="GED99161.1"/>
    </source>
</evidence>
<dbReference type="EMBL" id="BJOU01000017">
    <property type="protein sequence ID" value="GED99161.1"/>
    <property type="molecule type" value="Genomic_DNA"/>
</dbReference>
<evidence type="ECO:0000259" key="1">
    <source>
        <dbReference type="Pfam" id="PF03713"/>
    </source>
</evidence>
<reference evidence="3" key="1">
    <citation type="submission" date="2019-06" db="EMBL/GenBank/DDBJ databases">
        <title>Gordonia isolated from sludge of a wastewater treatment plant.</title>
        <authorList>
            <person name="Tamura T."/>
            <person name="Aoyama K."/>
            <person name="Kang Y."/>
            <person name="Saito S."/>
            <person name="Akiyama N."/>
            <person name="Yazawa K."/>
            <person name="Gonoi T."/>
            <person name="Mikami Y."/>
        </authorList>
    </citation>
    <scope>NUCLEOTIDE SEQUENCE [LARGE SCALE GENOMIC DNA]</scope>
    <source>
        <strain evidence="3">NBRC 107697</strain>
    </source>
</reference>
<protein>
    <submittedName>
        <fullName evidence="2">DUF305 domain-containing protein</fullName>
    </submittedName>
</protein>
<gene>
    <name evidence="2" type="ORF">nbrc107697_32000</name>
</gene>